<proteinExistence type="predicted"/>
<keyword evidence="1" id="KW-1185">Reference proteome</keyword>
<reference evidence="2" key="1">
    <citation type="submission" date="2016-11" db="UniProtKB">
        <authorList>
            <consortium name="WormBaseParasite"/>
        </authorList>
    </citation>
    <scope>IDENTIFICATION</scope>
</reference>
<dbReference type="Proteomes" id="UP000095280">
    <property type="component" value="Unplaced"/>
</dbReference>
<name>A0A1I8FMA5_9PLAT</name>
<evidence type="ECO:0000313" key="2">
    <source>
        <dbReference type="WBParaSite" id="maker-unitig_39714-snap-gene-0.1-mRNA-1"/>
    </source>
</evidence>
<organism evidence="1 2">
    <name type="scientific">Macrostomum lignano</name>
    <dbReference type="NCBI Taxonomy" id="282301"/>
    <lineage>
        <taxon>Eukaryota</taxon>
        <taxon>Metazoa</taxon>
        <taxon>Spiralia</taxon>
        <taxon>Lophotrochozoa</taxon>
        <taxon>Platyhelminthes</taxon>
        <taxon>Rhabditophora</taxon>
        <taxon>Macrostomorpha</taxon>
        <taxon>Macrostomida</taxon>
        <taxon>Macrostomidae</taxon>
        <taxon>Macrostomum</taxon>
    </lineage>
</organism>
<sequence length="89" mass="10141">MPIYVGYVFHPGAVGEVPAVPPVSCLHRSALLCSAMRTQAVFASSLWDFEAFREAEKRRRLVQQDMSQRHHKCDFNRRELPKPVLSGTE</sequence>
<dbReference type="AlphaFoldDB" id="A0A1I8FMA5"/>
<accession>A0A1I8FMA5</accession>
<evidence type="ECO:0000313" key="1">
    <source>
        <dbReference type="Proteomes" id="UP000095280"/>
    </source>
</evidence>
<dbReference type="WBParaSite" id="maker-unitig_39714-snap-gene-0.1-mRNA-1">
    <property type="protein sequence ID" value="maker-unitig_39714-snap-gene-0.1-mRNA-1"/>
    <property type="gene ID" value="maker-unitig_39714-snap-gene-0.1"/>
</dbReference>
<protein>
    <submittedName>
        <fullName evidence="2">COX assembly mitochondrial protein</fullName>
    </submittedName>
</protein>